<evidence type="ECO:0000313" key="4">
    <source>
        <dbReference type="EMBL" id="AWG21427.1"/>
    </source>
</evidence>
<organism evidence="4 5">
    <name type="scientific">Flavobacterium faecale</name>
    <dbReference type="NCBI Taxonomy" id="1355330"/>
    <lineage>
        <taxon>Bacteria</taxon>
        <taxon>Pseudomonadati</taxon>
        <taxon>Bacteroidota</taxon>
        <taxon>Flavobacteriia</taxon>
        <taxon>Flavobacteriales</taxon>
        <taxon>Flavobacteriaceae</taxon>
        <taxon>Flavobacterium</taxon>
    </lineage>
</organism>
<evidence type="ECO:0000256" key="1">
    <source>
        <dbReference type="ARBA" id="ARBA00022679"/>
    </source>
</evidence>
<dbReference type="KEGG" id="ffa:FFWV33_07725"/>
<dbReference type="Proteomes" id="UP000244527">
    <property type="component" value="Chromosome"/>
</dbReference>
<dbReference type="RefSeq" id="WP_108740366.1">
    <property type="nucleotide sequence ID" value="NZ_CP020918.1"/>
</dbReference>
<evidence type="ECO:0008006" key="6">
    <source>
        <dbReference type="Google" id="ProtNLM"/>
    </source>
</evidence>
<gene>
    <name evidence="4" type="ORF">FFWV33_07725</name>
</gene>
<dbReference type="InterPro" id="IPR028098">
    <property type="entry name" value="Glyco_trans_4-like_N"/>
</dbReference>
<dbReference type="CDD" id="cd03811">
    <property type="entry name" value="GT4_GT28_WabH-like"/>
    <property type="match status" value="1"/>
</dbReference>
<dbReference type="OrthoDB" id="9811239at2"/>
<accession>A0A2S1LCK2</accession>
<proteinExistence type="predicted"/>
<reference evidence="4 5" key="1">
    <citation type="submission" date="2017-04" db="EMBL/GenBank/DDBJ databases">
        <title>Compelte genome sequence of WV33.</title>
        <authorList>
            <person name="Lee P.C."/>
        </authorList>
    </citation>
    <scope>NUCLEOTIDE SEQUENCE [LARGE SCALE GENOMIC DNA]</scope>
    <source>
        <strain evidence="4 5">WV33</strain>
    </source>
</reference>
<dbReference type="EMBL" id="CP020918">
    <property type="protein sequence ID" value="AWG21427.1"/>
    <property type="molecule type" value="Genomic_DNA"/>
</dbReference>
<dbReference type="GO" id="GO:0016757">
    <property type="term" value="F:glycosyltransferase activity"/>
    <property type="evidence" value="ECO:0007669"/>
    <property type="project" value="InterPro"/>
</dbReference>
<sequence>MKIAFYIPILNVGGAEKVILNLLKQLTCNSNDSYFLITDKKNSVWIGELDTKVTVLNVDSKNHFFSRLYNMRKVIKENKIDLLVSHLTHSNIHCVLIKLLYPIKLILVEHNITSIYINDIGRFGFVFKFFVRNLFRRSNLIISVSKTTQKDLISNFNIPSTICKVIYNPIDFEVIKIKCQDKLPDSFLEKIKQRKFIVTIARLEIQKNHIFLIESVKDLLISEDIVLVFVGGGSLRRQIDSKIKELDLQDHVILTGYENNPYPYLLNASLLVHPARFEGFGLVLVEALYLSIPVVSMDFEVAYEVLENGQLGSIVHDKESLLIGLDYHLKHGADNIKNNYTEHVYDQYNLEVITNQYYAFFKSTYEQI</sequence>
<dbReference type="InterPro" id="IPR001296">
    <property type="entry name" value="Glyco_trans_1"/>
</dbReference>
<dbReference type="Pfam" id="PF13439">
    <property type="entry name" value="Glyco_transf_4"/>
    <property type="match status" value="1"/>
</dbReference>
<feature type="domain" description="Glycosyl transferase family 1" evidence="2">
    <location>
        <begin position="190"/>
        <end position="321"/>
    </location>
</feature>
<evidence type="ECO:0000259" key="3">
    <source>
        <dbReference type="Pfam" id="PF13439"/>
    </source>
</evidence>
<evidence type="ECO:0000259" key="2">
    <source>
        <dbReference type="Pfam" id="PF00534"/>
    </source>
</evidence>
<dbReference type="PANTHER" id="PTHR46401">
    <property type="entry name" value="GLYCOSYLTRANSFERASE WBBK-RELATED"/>
    <property type="match status" value="1"/>
</dbReference>
<dbReference type="Pfam" id="PF00534">
    <property type="entry name" value="Glycos_transf_1"/>
    <property type="match status" value="1"/>
</dbReference>
<dbReference type="AlphaFoldDB" id="A0A2S1LCK2"/>
<dbReference type="PANTHER" id="PTHR46401:SF2">
    <property type="entry name" value="GLYCOSYLTRANSFERASE WBBK-RELATED"/>
    <property type="match status" value="1"/>
</dbReference>
<protein>
    <recommendedName>
        <fullName evidence="6">Glycosyltransferase</fullName>
    </recommendedName>
</protein>
<dbReference type="Gene3D" id="3.40.50.2000">
    <property type="entry name" value="Glycogen Phosphorylase B"/>
    <property type="match status" value="2"/>
</dbReference>
<evidence type="ECO:0000313" key="5">
    <source>
        <dbReference type="Proteomes" id="UP000244527"/>
    </source>
</evidence>
<keyword evidence="5" id="KW-1185">Reference proteome</keyword>
<feature type="domain" description="Glycosyltransferase subfamily 4-like N-terminal" evidence="3">
    <location>
        <begin position="12"/>
        <end position="173"/>
    </location>
</feature>
<dbReference type="SUPFAM" id="SSF53756">
    <property type="entry name" value="UDP-Glycosyltransferase/glycogen phosphorylase"/>
    <property type="match status" value="1"/>
</dbReference>
<keyword evidence="1" id="KW-0808">Transferase</keyword>
<name>A0A2S1LCK2_9FLAO</name>